<keyword evidence="3" id="KW-0963">Cytoplasm</keyword>
<dbReference type="GO" id="GO:0016740">
    <property type="term" value="F:transferase activity"/>
    <property type="evidence" value="ECO:0007669"/>
    <property type="project" value="UniProtKB-KW"/>
</dbReference>
<protein>
    <submittedName>
        <fullName evidence="6">N-alpha-acetyltransferase 35, NatC auxiliary subunit</fullName>
    </submittedName>
</protein>
<evidence type="ECO:0000259" key="5">
    <source>
        <dbReference type="Pfam" id="PF25789"/>
    </source>
</evidence>
<dbReference type="InterPro" id="IPR057982">
    <property type="entry name" value="TPR_NAA35"/>
</dbReference>
<accession>A0A420I801</accession>
<dbReference type="GO" id="GO:0031417">
    <property type="term" value="C:NatC complex"/>
    <property type="evidence" value="ECO:0007669"/>
    <property type="project" value="InterPro"/>
</dbReference>
<dbReference type="AlphaFoldDB" id="A0A420I801"/>
<keyword evidence="7" id="KW-1185">Reference proteome</keyword>
<dbReference type="EMBL" id="MCFK01000238">
    <property type="protein sequence ID" value="RKF65847.1"/>
    <property type="molecule type" value="Genomic_DNA"/>
</dbReference>
<feature type="domain" description="NAA35-like N-terminal" evidence="4">
    <location>
        <begin position="63"/>
        <end position="221"/>
    </location>
</feature>
<dbReference type="Pfam" id="PF25789">
    <property type="entry name" value="TPR_NAA35"/>
    <property type="match status" value="1"/>
</dbReference>
<dbReference type="InterPro" id="IPR057983">
    <property type="entry name" value="NAA35-like_N"/>
</dbReference>
<evidence type="ECO:0000259" key="4">
    <source>
        <dbReference type="Pfam" id="PF04112"/>
    </source>
</evidence>
<dbReference type="PANTHER" id="PTHR21373:SF0">
    <property type="entry name" value="N-ALPHA-ACETYLTRANSFERASE 35, NATC AUXILIARY SUBUNIT"/>
    <property type="match status" value="1"/>
</dbReference>
<name>A0A420I801_9PEZI</name>
<evidence type="ECO:0000256" key="2">
    <source>
        <dbReference type="ARBA" id="ARBA00006289"/>
    </source>
</evidence>
<dbReference type="InterPro" id="IPR007244">
    <property type="entry name" value="Naa35_N"/>
</dbReference>
<dbReference type="OrthoDB" id="269405at2759"/>
<dbReference type="STRING" id="212602.A0A420I801"/>
<comment type="caution">
    <text evidence="6">The sequence shown here is derived from an EMBL/GenBank/DDBJ whole genome shotgun (WGS) entry which is preliminary data.</text>
</comment>
<evidence type="ECO:0000256" key="1">
    <source>
        <dbReference type="ARBA" id="ARBA00004496"/>
    </source>
</evidence>
<organism evidence="6 7">
    <name type="scientific">Erysiphe neolycopersici</name>
    <dbReference type="NCBI Taxonomy" id="212602"/>
    <lineage>
        <taxon>Eukaryota</taxon>
        <taxon>Fungi</taxon>
        <taxon>Dikarya</taxon>
        <taxon>Ascomycota</taxon>
        <taxon>Pezizomycotina</taxon>
        <taxon>Leotiomycetes</taxon>
        <taxon>Erysiphales</taxon>
        <taxon>Erysiphaceae</taxon>
        <taxon>Erysiphe</taxon>
    </lineage>
</organism>
<reference evidence="6 7" key="1">
    <citation type="journal article" date="2018" name="BMC Genomics">
        <title>Comparative genome analyses reveal sequence features reflecting distinct modes of host-adaptation between dicot and monocot powdery mildew.</title>
        <authorList>
            <person name="Wu Y."/>
            <person name="Ma X."/>
            <person name="Pan Z."/>
            <person name="Kale S.D."/>
            <person name="Song Y."/>
            <person name="King H."/>
            <person name="Zhang Q."/>
            <person name="Presley C."/>
            <person name="Deng X."/>
            <person name="Wei C.I."/>
            <person name="Xiao S."/>
        </authorList>
    </citation>
    <scope>NUCLEOTIDE SEQUENCE [LARGE SCALE GENOMIC DNA]</scope>
    <source>
        <strain evidence="6">UMSG2</strain>
    </source>
</reference>
<gene>
    <name evidence="6" type="ORF">OnM2_002015</name>
</gene>
<proteinExistence type="inferred from homology"/>
<dbReference type="Pfam" id="PF04112">
    <property type="entry name" value="Mak10"/>
    <property type="match status" value="1"/>
</dbReference>
<evidence type="ECO:0000313" key="6">
    <source>
        <dbReference type="EMBL" id="RKF65847.1"/>
    </source>
</evidence>
<evidence type="ECO:0000256" key="3">
    <source>
        <dbReference type="ARBA" id="ARBA00022490"/>
    </source>
</evidence>
<sequence>MSTNALHTVVKDLEILNVDDATPRLLSTCADQPYVLPGINNKGVLATDITDQFTTAVQLLDAGQIIRDNNFTLFESVGALEIMNKKMDTGYLEFGETMEDNYDFSQELLPKEVIGIMDQLLCHEMAWHMGHPLAQTIFTSLHIDRVLFPCPLGIEEAYFVQNASSELLMDRTLRAYCLGLTKTCCYVHHRINAEHFYEEEDFVSHTFNRYLLEDIKLTSIINFLEETINLLISSEIDPNTRIALHSRLRFRVEFLKAIEDADSKTLSSKFTIWKNLMSKIPELENTTIHGTPVPSAFSEKLQRKLASTVPPRPIVQIHVVDALNHLKRMCLDMSVLSQILQYFDCHSLLTFVLMFQARKPQPSVYVRALLQHYIFGESIILGSLSVRQFIDENLATTVLPGNLLLKKENDEIEAISDPHHSIANQMEIFRSRAAGSYLEMLRTLCQNRCRIRRTLCHTIVDWDNLQLDAEILDRNLQDLTDENPILDVAVSPDPTWSYPLSSWAYYYKIYQMEWIVQLGFELETYQPNELAGMYWYLSFLGKKRSQHVQRIEKFVNWNHYEGHQNYSMTPESFTELSEALHFLSFAKVSLAATCSFANALSSLFTVLGRLSLINSPPQPYSDDNLRYEARMKPFLGITLPEFIPFDEFTESVTQPNEENLDLLQLAAKSATDAKKAFEDMSKLTPKESFCRGSDESWLKDIKDALKACIFAKITISTITKVVKASENSTLINLKVEIPKPETRYHYWWIVPIVSFDS</sequence>
<feature type="domain" description="NAA35-like TPR repeats" evidence="5">
    <location>
        <begin position="338"/>
        <end position="724"/>
    </location>
</feature>
<keyword evidence="6" id="KW-0808">Transferase</keyword>
<dbReference type="Proteomes" id="UP000286134">
    <property type="component" value="Unassembled WGS sequence"/>
</dbReference>
<comment type="subcellular location">
    <subcellularLocation>
        <location evidence="1">Cytoplasm</location>
    </subcellularLocation>
</comment>
<dbReference type="PANTHER" id="PTHR21373">
    <property type="entry name" value="GLUCOSE REPRESSIBLE PROTEIN MAK10"/>
    <property type="match status" value="1"/>
</dbReference>
<evidence type="ECO:0000313" key="7">
    <source>
        <dbReference type="Proteomes" id="UP000286134"/>
    </source>
</evidence>
<comment type="similarity">
    <text evidence="2">Belongs to the MAK10 family.</text>
</comment>